<keyword evidence="1" id="KW-1133">Transmembrane helix</keyword>
<dbReference type="AlphaFoldDB" id="A0A3N4MJF4"/>
<name>A0A3N4MJF4_9NEIS</name>
<keyword evidence="1" id="KW-0472">Membrane</keyword>
<sequence>MMEGMAQAVGYLIAIGRPLGMGVLYDVFGWWSVSMDILTDLMAIECLPAWFAAIRKRCRKCSGIRRQSESHWIVFYFKTTAFCYNASFNIFAFRLGESGEQCNTTL</sequence>
<keyword evidence="1" id="KW-0812">Transmembrane</keyword>
<comment type="caution">
    <text evidence="2">The sequence shown here is derived from an EMBL/GenBank/DDBJ whole genome shotgun (WGS) entry which is preliminary data.</text>
</comment>
<dbReference type="EMBL" id="RPFL01000058">
    <property type="protein sequence ID" value="RPD83348.1"/>
    <property type="molecule type" value="Genomic_DNA"/>
</dbReference>
<evidence type="ECO:0000256" key="1">
    <source>
        <dbReference type="SAM" id="Phobius"/>
    </source>
</evidence>
<protein>
    <recommendedName>
        <fullName evidence="4">MFS transporter</fullName>
    </recommendedName>
</protein>
<reference evidence="2 3" key="1">
    <citation type="submission" date="2018-11" db="EMBL/GenBank/DDBJ databases">
        <title>Neisseria weixii sp. nov. isolated from the rectal contents of plateau pika (Ochotona cruzoniae).</title>
        <authorList>
            <person name="Zhang G."/>
        </authorList>
    </citation>
    <scope>NUCLEOTIDE SEQUENCE [LARGE SCALE GENOMIC DNA]</scope>
    <source>
        <strain evidence="2 3">10009</strain>
    </source>
</reference>
<accession>A0A3N4MJF4</accession>
<feature type="transmembrane region" description="Helical" evidence="1">
    <location>
        <begin position="75"/>
        <end position="96"/>
    </location>
</feature>
<gene>
    <name evidence="2" type="ORF">EGK74_12730</name>
</gene>
<feature type="transmembrane region" description="Helical" evidence="1">
    <location>
        <begin position="9"/>
        <end position="31"/>
    </location>
</feature>
<feature type="transmembrane region" description="Helical" evidence="1">
    <location>
        <begin position="37"/>
        <end position="54"/>
    </location>
</feature>
<evidence type="ECO:0000313" key="2">
    <source>
        <dbReference type="EMBL" id="RPD83348.1"/>
    </source>
</evidence>
<dbReference type="Proteomes" id="UP000272412">
    <property type="component" value="Unassembled WGS sequence"/>
</dbReference>
<evidence type="ECO:0008006" key="4">
    <source>
        <dbReference type="Google" id="ProtNLM"/>
    </source>
</evidence>
<keyword evidence="3" id="KW-1185">Reference proteome</keyword>
<proteinExistence type="predicted"/>
<evidence type="ECO:0000313" key="3">
    <source>
        <dbReference type="Proteomes" id="UP000272412"/>
    </source>
</evidence>
<organism evidence="2 3">
    <name type="scientific">Neisseria weixii</name>
    <dbReference type="NCBI Taxonomy" id="1853276"/>
    <lineage>
        <taxon>Bacteria</taxon>
        <taxon>Pseudomonadati</taxon>
        <taxon>Pseudomonadota</taxon>
        <taxon>Betaproteobacteria</taxon>
        <taxon>Neisseriales</taxon>
        <taxon>Neisseriaceae</taxon>
        <taxon>Neisseria</taxon>
    </lineage>
</organism>